<dbReference type="GO" id="GO:0047372">
    <property type="term" value="F:monoacylglycerol lipase activity"/>
    <property type="evidence" value="ECO:0007669"/>
    <property type="project" value="TreeGrafter"/>
</dbReference>
<dbReference type="GO" id="GO:0005789">
    <property type="term" value="C:endoplasmic reticulum membrane"/>
    <property type="evidence" value="ECO:0007669"/>
    <property type="project" value="TreeGrafter"/>
</dbReference>
<dbReference type="PANTHER" id="PTHR12277">
    <property type="entry name" value="ALPHA/BETA HYDROLASE DOMAIN-CONTAINING PROTEIN"/>
    <property type="match status" value="1"/>
</dbReference>
<keyword evidence="4" id="KW-1185">Reference proteome</keyword>
<proteinExistence type="predicted"/>
<reference evidence="3" key="1">
    <citation type="submission" date="2020-12" db="EMBL/GenBank/DDBJ databases">
        <title>Metabolic potential, ecology and presence of endohyphal bacteria is reflected in genomic diversity of Mucoromycotina.</title>
        <authorList>
            <person name="Muszewska A."/>
            <person name="Okrasinska A."/>
            <person name="Steczkiewicz K."/>
            <person name="Drgas O."/>
            <person name="Orlowska M."/>
            <person name="Perlinska-Lenart U."/>
            <person name="Aleksandrzak-Piekarczyk T."/>
            <person name="Szatraj K."/>
            <person name="Zielenkiewicz U."/>
            <person name="Pilsyk S."/>
            <person name="Malc E."/>
            <person name="Mieczkowski P."/>
            <person name="Kruszewska J.S."/>
            <person name="Biernat P."/>
            <person name="Pawlowska J."/>
        </authorList>
    </citation>
    <scope>NUCLEOTIDE SEQUENCE</scope>
    <source>
        <strain evidence="3">WA0000051536</strain>
    </source>
</reference>
<dbReference type="SUPFAM" id="SSF53474">
    <property type="entry name" value="alpha/beta-Hydrolases"/>
    <property type="match status" value="1"/>
</dbReference>
<keyword evidence="1" id="KW-0472">Membrane</keyword>
<evidence type="ECO:0000313" key="3">
    <source>
        <dbReference type="EMBL" id="KAG2180423.1"/>
    </source>
</evidence>
<name>A0A8H7PUF7_9FUNG</name>
<dbReference type="InterPro" id="IPR000073">
    <property type="entry name" value="AB_hydrolase_1"/>
</dbReference>
<keyword evidence="1" id="KW-0812">Transmembrane</keyword>
<accession>A0A8H7PUF7</accession>
<sequence>MVANIVHQFVLVTTAIVAGYAAIVLFLSFPAPQRWAVYLHWVNYPFFTDFATPEYFGFGHNKVRNVQITAEDGASIGAWHFLPSHYFMGQQLRYRSKENMQDAIYDLALGNPDYDTVIYFHGNAGNRAAPWRVDLYKKIGDKFPNVNVIAIDYRGFGDSKGTPSEEGLRMDARATWDWLRERGVPNDRISIIGHSLGELHFALYKGAIDVILIMFFVGTGIATSLAYELSRDGNPPKALILKAAYSSLPTLLFEYRALKYIPFFAPLKLFPPVQEWLKSRMVHQFDSLSRIQYVDCPILIIYGAVDFEIPGHNSQKLFHRAIYGLEAEVHYSDEWLASDPNVKNVTIPDEVSVYQHHRNPDVKLAVLTYAHHNNVGYFDYVFEAMGRTAKWVLPGEVQLVEV</sequence>
<comment type="caution">
    <text evidence="3">The sequence shown here is derived from an EMBL/GenBank/DDBJ whole genome shotgun (WGS) entry which is preliminary data.</text>
</comment>
<evidence type="ECO:0000259" key="2">
    <source>
        <dbReference type="Pfam" id="PF00561"/>
    </source>
</evidence>
<organism evidence="3 4">
    <name type="scientific">Umbelopsis vinacea</name>
    <dbReference type="NCBI Taxonomy" id="44442"/>
    <lineage>
        <taxon>Eukaryota</taxon>
        <taxon>Fungi</taxon>
        <taxon>Fungi incertae sedis</taxon>
        <taxon>Mucoromycota</taxon>
        <taxon>Mucoromycotina</taxon>
        <taxon>Umbelopsidomycetes</taxon>
        <taxon>Umbelopsidales</taxon>
        <taxon>Umbelopsidaceae</taxon>
        <taxon>Umbelopsis</taxon>
    </lineage>
</organism>
<dbReference type="Pfam" id="PF00561">
    <property type="entry name" value="Abhydrolase_1"/>
    <property type="match status" value="1"/>
</dbReference>
<evidence type="ECO:0000256" key="1">
    <source>
        <dbReference type="SAM" id="Phobius"/>
    </source>
</evidence>
<dbReference type="GO" id="GO:0052651">
    <property type="term" value="P:monoacylglycerol catabolic process"/>
    <property type="evidence" value="ECO:0007669"/>
    <property type="project" value="TreeGrafter"/>
</dbReference>
<keyword evidence="1" id="KW-1133">Transmembrane helix</keyword>
<dbReference type="PANTHER" id="PTHR12277:SF194">
    <property type="entry name" value="FI04476P"/>
    <property type="match status" value="1"/>
</dbReference>
<dbReference type="Proteomes" id="UP000612746">
    <property type="component" value="Unassembled WGS sequence"/>
</dbReference>
<dbReference type="Gene3D" id="3.40.50.1820">
    <property type="entry name" value="alpha/beta hydrolase"/>
    <property type="match status" value="1"/>
</dbReference>
<evidence type="ECO:0000313" key="4">
    <source>
        <dbReference type="Proteomes" id="UP000612746"/>
    </source>
</evidence>
<feature type="domain" description="AB hydrolase-1" evidence="2">
    <location>
        <begin position="116"/>
        <end position="197"/>
    </location>
</feature>
<dbReference type="InterPro" id="IPR029058">
    <property type="entry name" value="AB_hydrolase_fold"/>
</dbReference>
<dbReference type="GO" id="GO:0004622">
    <property type="term" value="F:phosphatidylcholine lysophospholipase activity"/>
    <property type="evidence" value="ECO:0007669"/>
    <property type="project" value="TreeGrafter"/>
</dbReference>
<dbReference type="OrthoDB" id="446723at2759"/>
<feature type="transmembrane region" description="Helical" evidence="1">
    <location>
        <begin position="6"/>
        <end position="29"/>
    </location>
</feature>
<dbReference type="GO" id="GO:0006660">
    <property type="term" value="P:phosphatidylserine catabolic process"/>
    <property type="evidence" value="ECO:0007669"/>
    <property type="project" value="TreeGrafter"/>
</dbReference>
<protein>
    <recommendedName>
        <fullName evidence="2">AB hydrolase-1 domain-containing protein</fullName>
    </recommendedName>
</protein>
<dbReference type="AlphaFoldDB" id="A0A8H7PUF7"/>
<gene>
    <name evidence="3" type="ORF">INT44_003427</name>
</gene>
<dbReference type="EMBL" id="JAEPRA010000009">
    <property type="protein sequence ID" value="KAG2180423.1"/>
    <property type="molecule type" value="Genomic_DNA"/>
</dbReference>